<dbReference type="GO" id="GO:0003677">
    <property type="term" value="F:DNA binding"/>
    <property type="evidence" value="ECO:0007669"/>
    <property type="project" value="UniProtKB-UniRule"/>
</dbReference>
<evidence type="ECO:0000313" key="11">
    <source>
        <dbReference type="Proteomes" id="UP000799771"/>
    </source>
</evidence>
<evidence type="ECO:0000256" key="5">
    <source>
        <dbReference type="ARBA" id="ARBA00022737"/>
    </source>
</evidence>
<comment type="similarity">
    <text evidence="2 8">Belongs to the WD repeat DDB2/WDR76 family.</text>
</comment>
<sequence length="519" mass="57518">MARKEKAEVSEYERKRQENIAKTQELLRNLEQEAAQAGLGPSKTRASSTTKSKAKKPAPKKIKQEDVGPRRTSSRLKGIEADSDKAKRKAEEEYDALREADRAKRQRVSGAFRLSDIVVAGKGWDQSGNFLSIVGPAKPYERTFDFDDVKETTDKELRALREKMSGLELWEDFEPNEIKITPERIYAMGLHPTTEKPLAFAGDKLGNLGICDASQKVSVKQEEDDEDADIEGPTITTLKPHTRTIHTFQFSPHDANALYSASYDSTVRKLDLAKGVAVEVYAPSDPNEDAPLSGLEITQNDPHTLYFSTLNGQFGIYDMRTPASTADVFQLSDKKIGGFSLHPQHPHLAATASLDRTLKIWDLRKITKTDGERLPALVGEHESRLSVSHAAWNSAGQVATASYDDTVKIYDFGNCADWGAGKELTESEMKPTTIVPHNNQTGRWVTILRAQWQQFPQDGVQRFCIGNMNRFVDIYTAKGQQLAQLGGEGITAVPAVAKFHPTLDWVAAGTASGKLCLWI</sequence>
<evidence type="ECO:0000256" key="1">
    <source>
        <dbReference type="ARBA" id="ARBA00002653"/>
    </source>
</evidence>
<evidence type="ECO:0000256" key="7">
    <source>
        <dbReference type="ARBA" id="ARBA00023125"/>
    </source>
</evidence>
<feature type="compositionally biased region" description="Basic and acidic residues" evidence="9">
    <location>
        <begin position="1"/>
        <end position="19"/>
    </location>
</feature>
<dbReference type="InterPro" id="IPR019775">
    <property type="entry name" value="WD40_repeat_CS"/>
</dbReference>
<keyword evidence="7 8" id="KW-0238">DNA-binding</keyword>
<dbReference type="InterPro" id="IPR015943">
    <property type="entry name" value="WD40/YVTN_repeat-like_dom_sf"/>
</dbReference>
<dbReference type="Pfam" id="PF00400">
    <property type="entry name" value="WD40"/>
    <property type="match status" value="3"/>
</dbReference>
<keyword evidence="6 8" id="KW-0227">DNA damage</keyword>
<dbReference type="Gene3D" id="2.130.10.10">
    <property type="entry name" value="YVTN repeat-like/Quinoprotein amine dehydrogenase"/>
    <property type="match status" value="1"/>
</dbReference>
<feature type="compositionally biased region" description="Basic residues" evidence="9">
    <location>
        <begin position="52"/>
        <end position="61"/>
    </location>
</feature>
<protein>
    <recommendedName>
        <fullName evidence="3 8">DNA damage-binding protein CMR1</fullName>
    </recommendedName>
</protein>
<dbReference type="SUPFAM" id="SSF50978">
    <property type="entry name" value="WD40 repeat-like"/>
    <property type="match status" value="1"/>
</dbReference>
<dbReference type="InterPro" id="IPR050853">
    <property type="entry name" value="WD_repeat_DNA-damage-binding"/>
</dbReference>
<dbReference type="InterPro" id="IPR036322">
    <property type="entry name" value="WD40_repeat_dom_sf"/>
</dbReference>
<dbReference type="PANTHER" id="PTHR14773">
    <property type="entry name" value="WD REPEAT-CONTAINING PROTEIN 76"/>
    <property type="match status" value="1"/>
</dbReference>
<accession>A0A6A6AVL6</accession>
<dbReference type="SMART" id="SM00320">
    <property type="entry name" value="WD40"/>
    <property type="match status" value="4"/>
</dbReference>
<name>A0A6A6AVL6_9PLEO</name>
<dbReference type="FunFam" id="2.130.10.10:FF:000562">
    <property type="entry name" value="DNA damage-binding protein CMR1"/>
    <property type="match status" value="1"/>
</dbReference>
<dbReference type="GO" id="GO:0005634">
    <property type="term" value="C:nucleus"/>
    <property type="evidence" value="ECO:0007669"/>
    <property type="project" value="TreeGrafter"/>
</dbReference>
<dbReference type="Proteomes" id="UP000799771">
    <property type="component" value="Unassembled WGS sequence"/>
</dbReference>
<evidence type="ECO:0000256" key="3">
    <source>
        <dbReference type="ARBA" id="ARBA00021132"/>
    </source>
</evidence>
<dbReference type="InterPro" id="IPR001680">
    <property type="entry name" value="WD40_rpt"/>
</dbReference>
<dbReference type="PANTHER" id="PTHR14773:SF0">
    <property type="entry name" value="WD REPEAT-CONTAINING PROTEIN 76"/>
    <property type="match status" value="1"/>
</dbReference>
<dbReference type="RefSeq" id="XP_033528958.1">
    <property type="nucleotide sequence ID" value="XM_033669352.1"/>
</dbReference>
<evidence type="ECO:0000256" key="2">
    <source>
        <dbReference type="ARBA" id="ARBA00005434"/>
    </source>
</evidence>
<feature type="compositionally biased region" description="Low complexity" evidence="9">
    <location>
        <begin position="41"/>
        <end position="51"/>
    </location>
</feature>
<feature type="region of interest" description="Disordered" evidence="9">
    <location>
        <begin position="1"/>
        <end position="102"/>
    </location>
</feature>
<dbReference type="EMBL" id="ML977497">
    <property type="protein sequence ID" value="KAF2134571.1"/>
    <property type="molecule type" value="Genomic_DNA"/>
</dbReference>
<reference evidence="10" key="1">
    <citation type="journal article" date="2020" name="Stud. Mycol.">
        <title>101 Dothideomycetes genomes: a test case for predicting lifestyles and emergence of pathogens.</title>
        <authorList>
            <person name="Haridas S."/>
            <person name="Albert R."/>
            <person name="Binder M."/>
            <person name="Bloem J."/>
            <person name="Labutti K."/>
            <person name="Salamov A."/>
            <person name="Andreopoulos B."/>
            <person name="Baker S."/>
            <person name="Barry K."/>
            <person name="Bills G."/>
            <person name="Bluhm B."/>
            <person name="Cannon C."/>
            <person name="Castanera R."/>
            <person name="Culley D."/>
            <person name="Daum C."/>
            <person name="Ezra D."/>
            <person name="Gonzalez J."/>
            <person name="Henrissat B."/>
            <person name="Kuo A."/>
            <person name="Liang C."/>
            <person name="Lipzen A."/>
            <person name="Lutzoni F."/>
            <person name="Magnuson J."/>
            <person name="Mondo S."/>
            <person name="Nolan M."/>
            <person name="Ohm R."/>
            <person name="Pangilinan J."/>
            <person name="Park H.-J."/>
            <person name="Ramirez L."/>
            <person name="Alfaro M."/>
            <person name="Sun H."/>
            <person name="Tritt A."/>
            <person name="Yoshinaga Y."/>
            <person name="Zwiers L.-H."/>
            <person name="Turgeon B."/>
            <person name="Goodwin S."/>
            <person name="Spatafora J."/>
            <person name="Crous P."/>
            <person name="Grigoriev I."/>
        </authorList>
    </citation>
    <scope>NUCLEOTIDE SEQUENCE</scope>
    <source>
        <strain evidence="10">CBS 119687</strain>
    </source>
</reference>
<organism evidence="10 11">
    <name type="scientific">Dothidotthia symphoricarpi CBS 119687</name>
    <dbReference type="NCBI Taxonomy" id="1392245"/>
    <lineage>
        <taxon>Eukaryota</taxon>
        <taxon>Fungi</taxon>
        <taxon>Dikarya</taxon>
        <taxon>Ascomycota</taxon>
        <taxon>Pezizomycotina</taxon>
        <taxon>Dothideomycetes</taxon>
        <taxon>Pleosporomycetidae</taxon>
        <taxon>Pleosporales</taxon>
        <taxon>Dothidotthiaceae</taxon>
        <taxon>Dothidotthia</taxon>
    </lineage>
</organism>
<comment type="function">
    <text evidence="1 8">DNA-binding protein that binds to both single- and double-stranded DNA. Binds preferentially to UV-damaged DNA. May be involved in DNA-metabolic processes.</text>
</comment>
<proteinExistence type="inferred from homology"/>
<evidence type="ECO:0000256" key="8">
    <source>
        <dbReference type="RuleBase" id="RU365004"/>
    </source>
</evidence>
<keyword evidence="11" id="KW-1185">Reference proteome</keyword>
<evidence type="ECO:0000313" key="10">
    <source>
        <dbReference type="EMBL" id="KAF2134571.1"/>
    </source>
</evidence>
<feature type="compositionally biased region" description="Basic and acidic residues" evidence="9">
    <location>
        <begin position="77"/>
        <end position="102"/>
    </location>
</feature>
<gene>
    <name evidence="10" type="ORF">P153DRAFT_371926</name>
</gene>
<evidence type="ECO:0000256" key="9">
    <source>
        <dbReference type="SAM" id="MobiDB-lite"/>
    </source>
</evidence>
<evidence type="ECO:0000256" key="6">
    <source>
        <dbReference type="ARBA" id="ARBA00022763"/>
    </source>
</evidence>
<dbReference type="OrthoDB" id="9890280at2759"/>
<dbReference type="AlphaFoldDB" id="A0A6A6AVL6"/>
<dbReference type="GO" id="GO:2000001">
    <property type="term" value="P:regulation of DNA damage checkpoint"/>
    <property type="evidence" value="ECO:0007669"/>
    <property type="project" value="TreeGrafter"/>
</dbReference>
<keyword evidence="5" id="KW-0677">Repeat</keyword>
<evidence type="ECO:0000256" key="4">
    <source>
        <dbReference type="ARBA" id="ARBA00022574"/>
    </source>
</evidence>
<dbReference type="GO" id="GO:0006974">
    <property type="term" value="P:DNA damage response"/>
    <property type="evidence" value="ECO:0007669"/>
    <property type="project" value="UniProtKB-KW"/>
</dbReference>
<keyword evidence="4 8" id="KW-0853">WD repeat</keyword>
<dbReference type="PROSITE" id="PS00678">
    <property type="entry name" value="WD_REPEATS_1"/>
    <property type="match status" value="1"/>
</dbReference>
<dbReference type="GeneID" id="54409784"/>